<proteinExistence type="predicted"/>
<sequence>MSNINKNSISKFEEKFFDVLASISEKIADRSMGACIAYFAYEPKLPEELIQNMKEED</sequence>
<dbReference type="AlphaFoldDB" id="K0AYL5"/>
<accession>K0AYL5</accession>
<protein>
    <recommendedName>
        <fullName evidence="3">Cyclic lactone autoinducer peptide</fullName>
    </recommendedName>
</protein>
<reference evidence="1 2" key="1">
    <citation type="journal article" date="2012" name="PLoS ONE">
        <title>The purine-utilizing bacterium Clostridium acidurici 9a: a genome-guided metabolic reconsideration.</title>
        <authorList>
            <person name="Hartwich K."/>
            <person name="Poehlein A."/>
            <person name="Daniel R."/>
        </authorList>
    </citation>
    <scope>NUCLEOTIDE SEQUENCE [LARGE SCALE GENOMIC DNA]</scope>
    <source>
        <strain evidence="2">ATCC 7906 / DSM 604 / BCRC 14475 / CIP 104303 / KCTC 5404 / NCIMB 10678 / 9a</strain>
    </source>
</reference>
<evidence type="ECO:0000313" key="2">
    <source>
        <dbReference type="Proteomes" id="UP000006094"/>
    </source>
</evidence>
<evidence type="ECO:0000313" key="1">
    <source>
        <dbReference type="EMBL" id="AFS77862.1"/>
    </source>
</evidence>
<name>K0AYL5_GOTA9</name>
<dbReference type="InterPro" id="IPR009229">
    <property type="entry name" value="AgrD"/>
</dbReference>
<organism evidence="1 2">
    <name type="scientific">Gottschalkia acidurici (strain ATCC 7906 / DSM 604 / BCRC 14475 / CIP 104303 / KCTC 5404 / NCIMB 10678 / 9a)</name>
    <name type="common">Clostridium acidurici</name>
    <dbReference type="NCBI Taxonomy" id="1128398"/>
    <lineage>
        <taxon>Bacteria</taxon>
        <taxon>Bacillati</taxon>
        <taxon>Bacillota</taxon>
        <taxon>Tissierellia</taxon>
        <taxon>Tissierellales</taxon>
        <taxon>Gottschalkiaceae</taxon>
        <taxon>Gottschalkia</taxon>
    </lineage>
</organism>
<gene>
    <name evidence="1" type="ordered locus">Curi_c07890</name>
</gene>
<dbReference type="KEGG" id="cad:Curi_c07890"/>
<evidence type="ECO:0008006" key="3">
    <source>
        <dbReference type="Google" id="ProtNLM"/>
    </source>
</evidence>
<dbReference type="HOGENOM" id="CLU_211403_0_0_9"/>
<dbReference type="OrthoDB" id="1927339at2"/>
<dbReference type="RefSeq" id="WP_014966999.1">
    <property type="nucleotide sequence ID" value="NC_018664.1"/>
</dbReference>
<keyword evidence="2" id="KW-1185">Reference proteome</keyword>
<dbReference type="Proteomes" id="UP000006094">
    <property type="component" value="Chromosome"/>
</dbReference>
<dbReference type="NCBIfam" id="TIGR04223">
    <property type="entry name" value="quorum_AgrD"/>
    <property type="match status" value="1"/>
</dbReference>
<dbReference type="EMBL" id="CP003326">
    <property type="protein sequence ID" value="AFS77862.1"/>
    <property type="molecule type" value="Genomic_DNA"/>
</dbReference>